<accession>A0A3B0YRP6</accession>
<protein>
    <submittedName>
        <fullName evidence="1">Uncharacterized protein</fullName>
    </submittedName>
</protein>
<name>A0A3B0YRP6_9ZZZZ</name>
<gene>
    <name evidence="1" type="ORF">MNBD_GAMMA12-3837</name>
</gene>
<organism evidence="1">
    <name type="scientific">hydrothermal vent metagenome</name>
    <dbReference type="NCBI Taxonomy" id="652676"/>
    <lineage>
        <taxon>unclassified sequences</taxon>
        <taxon>metagenomes</taxon>
        <taxon>ecological metagenomes</taxon>
    </lineage>
</organism>
<proteinExistence type="predicted"/>
<evidence type="ECO:0000313" key="1">
    <source>
        <dbReference type="EMBL" id="VAW77922.1"/>
    </source>
</evidence>
<dbReference type="EMBL" id="UOFL01000143">
    <property type="protein sequence ID" value="VAW77922.1"/>
    <property type="molecule type" value="Genomic_DNA"/>
</dbReference>
<sequence length="627" mass="71777">MDTIKLELPETFTDPKQFGLDADPASIKKWLAELPLANFEQSADEVLALLHEMNQAEYSPEKRYRHLAVIQPVLQVLIDTLRTHYSSALLPLSEKNEQKHKLAVNLSNELALGYRIIIQQLKPNSQDSELVKADIKLLVSCLYLAIQHLSEILSEFYLVYFPVPSKIWGEINNLYSLAERLAVVDQVIQSKTATSPDLTIGRRYKCSLLLALCSPYHMMHGEVEKIKKILCKVSEKCELVGTPEQAACSTCLHKNCHHCFVIDVARDAAPRFNPDQIKRDFIQTREIKIRSVISWFETLYRRLIEPTSNISLKSPEIESGHSSLSDRFYRDMIKRIIDTIHRRNDRVHKRDAILGKMELTIGLSASHYHTSDEAPFRPEVDEIHLHTGMHTSSRNAFSLVPLEVEPWRDEEAETRITNGVELPRESHFEDDISMIDMWHKVYSSGARNVEQHAHEHEMKKYHVNSSWTQKNTSEGGMCIFSQPETTLPVRVGELVSYYKKENDPWTLGVIRWLKVHENQIIEIGVMHLVDSAWSCAARAINGTGTGCEYFRCMLSTSELSNDNTSIIVPTAIFDSGSKLTLLFENKIHYILLNEPILTTKSVTQFRFIMTDQPAVEAENINRLKLLM</sequence>
<reference evidence="1" key="1">
    <citation type="submission" date="2018-06" db="EMBL/GenBank/DDBJ databases">
        <authorList>
            <person name="Zhirakovskaya E."/>
        </authorList>
    </citation>
    <scope>NUCLEOTIDE SEQUENCE</scope>
</reference>
<dbReference type="AlphaFoldDB" id="A0A3B0YRP6"/>